<organism evidence="1 2">
    <name type="scientific">Panicum miliaceum</name>
    <name type="common">Proso millet</name>
    <name type="synonym">Broomcorn millet</name>
    <dbReference type="NCBI Taxonomy" id="4540"/>
    <lineage>
        <taxon>Eukaryota</taxon>
        <taxon>Viridiplantae</taxon>
        <taxon>Streptophyta</taxon>
        <taxon>Embryophyta</taxon>
        <taxon>Tracheophyta</taxon>
        <taxon>Spermatophyta</taxon>
        <taxon>Magnoliopsida</taxon>
        <taxon>Liliopsida</taxon>
        <taxon>Poales</taxon>
        <taxon>Poaceae</taxon>
        <taxon>PACMAD clade</taxon>
        <taxon>Panicoideae</taxon>
        <taxon>Panicodae</taxon>
        <taxon>Paniceae</taxon>
        <taxon>Panicinae</taxon>
        <taxon>Panicum</taxon>
        <taxon>Panicum sect. Panicum</taxon>
    </lineage>
</organism>
<dbReference type="Proteomes" id="UP000275267">
    <property type="component" value="Unassembled WGS sequence"/>
</dbReference>
<evidence type="ECO:0000313" key="2">
    <source>
        <dbReference type="Proteomes" id="UP000275267"/>
    </source>
</evidence>
<gene>
    <name evidence="1" type="ORF">C2845_PM01G46160</name>
</gene>
<comment type="caution">
    <text evidence="1">The sequence shown here is derived from an EMBL/GenBank/DDBJ whole genome shotgun (WGS) entry which is preliminary data.</text>
</comment>
<dbReference type="EMBL" id="PQIB02000001">
    <property type="protein sequence ID" value="RLN40266.1"/>
    <property type="molecule type" value="Genomic_DNA"/>
</dbReference>
<keyword evidence="2" id="KW-1185">Reference proteome</keyword>
<proteinExistence type="predicted"/>
<dbReference type="AlphaFoldDB" id="A0A3L6TKV8"/>
<reference evidence="2" key="1">
    <citation type="journal article" date="2019" name="Nat. Commun.">
        <title>The genome of broomcorn millet.</title>
        <authorList>
            <person name="Zou C."/>
            <person name="Miki D."/>
            <person name="Li D."/>
            <person name="Tang Q."/>
            <person name="Xiao L."/>
            <person name="Rajput S."/>
            <person name="Deng P."/>
            <person name="Jia W."/>
            <person name="Huang R."/>
            <person name="Zhang M."/>
            <person name="Sun Y."/>
            <person name="Hu J."/>
            <person name="Fu X."/>
            <person name="Schnable P.S."/>
            <person name="Li F."/>
            <person name="Zhang H."/>
            <person name="Feng B."/>
            <person name="Zhu X."/>
            <person name="Liu R."/>
            <person name="Schnable J.C."/>
            <person name="Zhu J.-K."/>
            <person name="Zhang H."/>
        </authorList>
    </citation>
    <scope>NUCLEOTIDE SEQUENCE [LARGE SCALE GENOMIC DNA]</scope>
</reference>
<evidence type="ECO:0000313" key="1">
    <source>
        <dbReference type="EMBL" id="RLN40266.1"/>
    </source>
</evidence>
<sequence length="68" mass="7223">MLRCSTDVAVLHIALHCHGDKYSANDLLDVQGRVGLFRGGDIVRVSKVDAFGLLANASRTLCVGARLG</sequence>
<protein>
    <submittedName>
        <fullName evidence="1">Uncharacterized protein</fullName>
    </submittedName>
</protein>
<name>A0A3L6TKV8_PANMI</name>
<accession>A0A3L6TKV8</accession>